<reference evidence="2" key="2">
    <citation type="journal article" date="2023" name="IMA Fungus">
        <title>Comparative genomic study of the Penicillium genus elucidates a diverse pangenome and 15 lateral gene transfer events.</title>
        <authorList>
            <person name="Petersen C."/>
            <person name="Sorensen T."/>
            <person name="Nielsen M.R."/>
            <person name="Sondergaard T.E."/>
            <person name="Sorensen J.L."/>
            <person name="Fitzpatrick D.A."/>
            <person name="Frisvad J.C."/>
            <person name="Nielsen K.L."/>
        </authorList>
    </citation>
    <scope>NUCLEOTIDE SEQUENCE</scope>
    <source>
        <strain evidence="2">IBT 20477</strain>
    </source>
</reference>
<keyword evidence="3" id="KW-1185">Reference proteome</keyword>
<protein>
    <recommendedName>
        <fullName evidence="4">Ankyrin repeat protein</fullName>
    </recommendedName>
</protein>
<gene>
    <name evidence="2" type="ORF">N7449_009289</name>
</gene>
<dbReference type="InterPro" id="IPR002110">
    <property type="entry name" value="Ankyrin_rpt"/>
</dbReference>
<dbReference type="PROSITE" id="PS50297">
    <property type="entry name" value="ANK_REP_REGION"/>
    <property type="match status" value="1"/>
</dbReference>
<dbReference type="PROSITE" id="PS50088">
    <property type="entry name" value="ANK_REPEAT"/>
    <property type="match status" value="1"/>
</dbReference>
<feature type="repeat" description="ANK" evidence="1">
    <location>
        <begin position="9"/>
        <end position="38"/>
    </location>
</feature>
<dbReference type="OrthoDB" id="4772757at2759"/>
<organism evidence="2 3">
    <name type="scientific">Penicillium cf. viridicatum</name>
    <dbReference type="NCBI Taxonomy" id="2972119"/>
    <lineage>
        <taxon>Eukaryota</taxon>
        <taxon>Fungi</taxon>
        <taxon>Dikarya</taxon>
        <taxon>Ascomycota</taxon>
        <taxon>Pezizomycotina</taxon>
        <taxon>Eurotiomycetes</taxon>
        <taxon>Eurotiomycetidae</taxon>
        <taxon>Eurotiales</taxon>
        <taxon>Aspergillaceae</taxon>
        <taxon>Penicillium</taxon>
    </lineage>
</organism>
<name>A0A9W9MAI2_9EURO</name>
<keyword evidence="1" id="KW-0040">ANK repeat</keyword>
<accession>A0A9W9MAI2</accession>
<evidence type="ECO:0000313" key="2">
    <source>
        <dbReference type="EMBL" id="KAJ5193147.1"/>
    </source>
</evidence>
<comment type="caution">
    <text evidence="2">The sequence shown here is derived from an EMBL/GenBank/DDBJ whole genome shotgun (WGS) entry which is preliminary data.</text>
</comment>
<dbReference type="EMBL" id="JAPQKQ010000006">
    <property type="protein sequence ID" value="KAJ5193147.1"/>
    <property type="molecule type" value="Genomic_DNA"/>
</dbReference>
<proteinExistence type="predicted"/>
<dbReference type="AlphaFoldDB" id="A0A9W9MAI2"/>
<evidence type="ECO:0000256" key="1">
    <source>
        <dbReference type="PROSITE-ProRule" id="PRU00023"/>
    </source>
</evidence>
<evidence type="ECO:0000313" key="3">
    <source>
        <dbReference type="Proteomes" id="UP001150942"/>
    </source>
</evidence>
<evidence type="ECO:0008006" key="4">
    <source>
        <dbReference type="Google" id="ProtNLM"/>
    </source>
</evidence>
<dbReference type="Proteomes" id="UP001150942">
    <property type="component" value="Unassembled WGS sequence"/>
</dbReference>
<sequence length="38" mass="4099">MPSRLLSGEYGNALQATYAKGYDKIAQILLERGADVNA</sequence>
<reference evidence="2" key="1">
    <citation type="submission" date="2022-11" db="EMBL/GenBank/DDBJ databases">
        <authorList>
            <person name="Petersen C."/>
        </authorList>
    </citation>
    <scope>NUCLEOTIDE SEQUENCE</scope>
    <source>
        <strain evidence="2">IBT 20477</strain>
    </source>
</reference>